<keyword evidence="2" id="KW-1185">Reference proteome</keyword>
<dbReference type="RefSeq" id="WP_131296152.1">
    <property type="nucleotide sequence ID" value="NZ_SJKA01000024.1"/>
</dbReference>
<evidence type="ECO:0000313" key="1">
    <source>
        <dbReference type="EMBL" id="TCC18675.1"/>
    </source>
</evidence>
<accession>A0A4R0HYX0</accession>
<dbReference type="OrthoDB" id="3214245at2"/>
<dbReference type="AlphaFoldDB" id="A0A4R0HYX0"/>
<reference evidence="1 2" key="1">
    <citation type="submission" date="2019-02" db="EMBL/GenBank/DDBJ databases">
        <title>Kribbella capetownensis sp. nov. and Kribbella speibonae sp. nov., isolated from soil.</title>
        <authorList>
            <person name="Curtis S.M."/>
            <person name="Norton I."/>
            <person name="Everest G.J."/>
            <person name="Meyers P.R."/>
        </authorList>
    </citation>
    <scope>NUCLEOTIDE SEQUENCE [LARGE SCALE GENOMIC DNA]</scope>
    <source>
        <strain evidence="1 2">DSM 27082</strain>
    </source>
</reference>
<proteinExistence type="predicted"/>
<sequence>MALQFYGKDPDCPGNNCPAVFRDEETGDVYFQGETVVDPTLLARLSEDSGLSDSESVVKLPARMAEMIVEACRAGAVVR</sequence>
<gene>
    <name evidence="1" type="ORF">E0H50_38835</name>
</gene>
<protein>
    <submittedName>
        <fullName evidence="1">Uncharacterized protein</fullName>
    </submittedName>
</protein>
<comment type="caution">
    <text evidence="1">The sequence shown here is derived from an EMBL/GenBank/DDBJ whole genome shotgun (WGS) entry which is preliminary data.</text>
</comment>
<dbReference type="Proteomes" id="UP000292695">
    <property type="component" value="Unassembled WGS sequence"/>
</dbReference>
<evidence type="ECO:0000313" key="2">
    <source>
        <dbReference type="Proteomes" id="UP000292695"/>
    </source>
</evidence>
<name>A0A4R0HYX0_9ACTN</name>
<dbReference type="EMBL" id="SJKA01000024">
    <property type="protein sequence ID" value="TCC18675.1"/>
    <property type="molecule type" value="Genomic_DNA"/>
</dbReference>
<organism evidence="1 2">
    <name type="scientific">Kribbella sindirgiensis</name>
    <dbReference type="NCBI Taxonomy" id="1124744"/>
    <lineage>
        <taxon>Bacteria</taxon>
        <taxon>Bacillati</taxon>
        <taxon>Actinomycetota</taxon>
        <taxon>Actinomycetes</taxon>
        <taxon>Propionibacteriales</taxon>
        <taxon>Kribbellaceae</taxon>
        <taxon>Kribbella</taxon>
    </lineage>
</organism>